<keyword evidence="2" id="KW-1185">Reference proteome</keyword>
<evidence type="ECO:0000313" key="2">
    <source>
        <dbReference type="Proteomes" id="UP001549031"/>
    </source>
</evidence>
<name>A0ABV2H6I5_9HYPH</name>
<proteinExistence type="predicted"/>
<accession>A0ABV2H6I5</accession>
<dbReference type="RefSeq" id="WP_247244208.1">
    <property type="nucleotide sequence ID" value="NZ_JALJRA010000008.1"/>
</dbReference>
<evidence type="ECO:0000313" key="1">
    <source>
        <dbReference type="EMBL" id="MET3586155.1"/>
    </source>
</evidence>
<protein>
    <submittedName>
        <fullName evidence="1">Uncharacterized protein</fullName>
    </submittedName>
</protein>
<dbReference type="Proteomes" id="UP001549031">
    <property type="component" value="Unassembled WGS sequence"/>
</dbReference>
<sequence length="103" mass="11244">MSEIQNRAVDLMKMDPDAHPMTVEDLRDNFFKASFALYCSLGGSEAKAKALLQSSGGHEGDVATLVGELMVTTAGVSHLQDMDMMQAAYNTLRRRYQQLSSAA</sequence>
<reference evidence="1 2" key="1">
    <citation type="submission" date="2024-06" db="EMBL/GenBank/DDBJ databases">
        <title>Genomic Encyclopedia of Type Strains, Phase IV (KMG-IV): sequencing the most valuable type-strain genomes for metagenomic binning, comparative biology and taxonomic classification.</title>
        <authorList>
            <person name="Goeker M."/>
        </authorList>
    </citation>
    <scope>NUCLEOTIDE SEQUENCE [LARGE SCALE GENOMIC DNA]</scope>
    <source>
        <strain evidence="1 2">DSM 105042</strain>
    </source>
</reference>
<gene>
    <name evidence="1" type="ORF">ABID21_002272</name>
</gene>
<comment type="caution">
    <text evidence="1">The sequence shown here is derived from an EMBL/GenBank/DDBJ whole genome shotgun (WGS) entry which is preliminary data.</text>
</comment>
<organism evidence="1 2">
    <name type="scientific">Pseudorhizobium tarimense</name>
    <dbReference type="NCBI Taxonomy" id="1079109"/>
    <lineage>
        <taxon>Bacteria</taxon>
        <taxon>Pseudomonadati</taxon>
        <taxon>Pseudomonadota</taxon>
        <taxon>Alphaproteobacteria</taxon>
        <taxon>Hyphomicrobiales</taxon>
        <taxon>Rhizobiaceae</taxon>
        <taxon>Rhizobium/Agrobacterium group</taxon>
        <taxon>Pseudorhizobium</taxon>
    </lineage>
</organism>
<dbReference type="EMBL" id="JBEPLJ010000008">
    <property type="protein sequence ID" value="MET3586155.1"/>
    <property type="molecule type" value="Genomic_DNA"/>
</dbReference>